<evidence type="ECO:0000256" key="2">
    <source>
        <dbReference type="ARBA" id="ARBA00005585"/>
    </source>
</evidence>
<comment type="subcellular location">
    <subcellularLocation>
        <location evidence="1">Membrane</location>
        <topology evidence="1">Multi-pass membrane protein</topology>
    </subcellularLocation>
</comment>
<evidence type="ECO:0000256" key="4">
    <source>
        <dbReference type="ARBA" id="ARBA00022989"/>
    </source>
</evidence>
<dbReference type="Proteomes" id="UP000887563">
    <property type="component" value="Unplaced"/>
</dbReference>
<evidence type="ECO:0000313" key="10">
    <source>
        <dbReference type="WBParaSite" id="Minc3s00008g00569"/>
    </source>
</evidence>
<evidence type="ECO:0000256" key="7">
    <source>
        <dbReference type="SAM" id="Phobius"/>
    </source>
</evidence>
<protein>
    <submittedName>
        <fullName evidence="10">SSD domain-containing protein</fullName>
    </submittedName>
</protein>
<dbReference type="Pfam" id="PF02460">
    <property type="entry name" value="Patched"/>
    <property type="match status" value="1"/>
</dbReference>
<evidence type="ECO:0000256" key="5">
    <source>
        <dbReference type="ARBA" id="ARBA00023136"/>
    </source>
</evidence>
<dbReference type="InterPro" id="IPR000731">
    <property type="entry name" value="SSD"/>
</dbReference>
<feature type="transmembrane region" description="Helical" evidence="7">
    <location>
        <begin position="198"/>
        <end position="219"/>
    </location>
</feature>
<organism evidence="9 10">
    <name type="scientific">Meloidogyne incognita</name>
    <name type="common">Southern root-knot nematode worm</name>
    <name type="synonym">Oxyuris incognita</name>
    <dbReference type="NCBI Taxonomy" id="6306"/>
    <lineage>
        <taxon>Eukaryota</taxon>
        <taxon>Metazoa</taxon>
        <taxon>Ecdysozoa</taxon>
        <taxon>Nematoda</taxon>
        <taxon>Chromadorea</taxon>
        <taxon>Rhabditida</taxon>
        <taxon>Tylenchina</taxon>
        <taxon>Tylenchomorpha</taxon>
        <taxon>Tylenchoidea</taxon>
        <taxon>Meloidogynidae</taxon>
        <taxon>Meloidogyninae</taxon>
        <taxon>Meloidogyne</taxon>
        <taxon>Meloidogyne incognita group</taxon>
    </lineage>
</organism>
<feature type="domain" description="SSD" evidence="8">
    <location>
        <begin position="162"/>
        <end position="293"/>
    </location>
</feature>
<dbReference type="Gene3D" id="1.20.1640.10">
    <property type="entry name" value="Multidrug efflux transporter AcrB transmembrane domain"/>
    <property type="match status" value="1"/>
</dbReference>
<evidence type="ECO:0000256" key="3">
    <source>
        <dbReference type="ARBA" id="ARBA00022692"/>
    </source>
</evidence>
<reference evidence="10" key="1">
    <citation type="submission" date="2022-11" db="UniProtKB">
        <authorList>
            <consortium name="WormBaseParasite"/>
        </authorList>
    </citation>
    <scope>IDENTIFICATION</scope>
</reference>
<dbReference type="InterPro" id="IPR051697">
    <property type="entry name" value="Patched_domain-protein"/>
</dbReference>
<dbReference type="WBParaSite" id="Minc3s00008g00569">
    <property type="protein sequence ID" value="Minc3s00008g00569"/>
    <property type="gene ID" value="Minc3s00008g00569"/>
</dbReference>
<keyword evidence="6" id="KW-0325">Glycoprotein</keyword>
<evidence type="ECO:0000256" key="1">
    <source>
        <dbReference type="ARBA" id="ARBA00004141"/>
    </source>
</evidence>
<keyword evidence="3 7" id="KW-0812">Transmembrane</keyword>
<dbReference type="AlphaFoldDB" id="A0A914KGV6"/>
<proteinExistence type="inferred from homology"/>
<feature type="transmembrane region" description="Helical" evidence="7">
    <location>
        <begin position="133"/>
        <end position="157"/>
    </location>
</feature>
<evidence type="ECO:0000256" key="6">
    <source>
        <dbReference type="ARBA" id="ARBA00023180"/>
    </source>
</evidence>
<dbReference type="PANTHER" id="PTHR10796:SF90">
    <property type="entry name" value="SSD DOMAIN-CONTAINING PROTEIN"/>
    <property type="match status" value="1"/>
</dbReference>
<feature type="transmembrane region" description="Helical" evidence="7">
    <location>
        <begin position="352"/>
        <end position="376"/>
    </location>
</feature>
<dbReference type="InterPro" id="IPR003392">
    <property type="entry name" value="PTHD_SSD"/>
</dbReference>
<name>A0A914KGV6_MELIC</name>
<dbReference type="PROSITE" id="PS50156">
    <property type="entry name" value="SSD"/>
    <property type="match status" value="1"/>
</dbReference>
<feature type="transmembrane region" description="Helical" evidence="7">
    <location>
        <begin position="164"/>
        <end position="192"/>
    </location>
</feature>
<accession>A0A914KGV6</accession>
<comment type="similarity">
    <text evidence="2">Belongs to the patched family.</text>
</comment>
<evidence type="ECO:0000259" key="8">
    <source>
        <dbReference type="PROSITE" id="PS50156"/>
    </source>
</evidence>
<dbReference type="PANTHER" id="PTHR10796">
    <property type="entry name" value="PATCHED-RELATED"/>
    <property type="match status" value="1"/>
</dbReference>
<dbReference type="GO" id="GO:0006897">
    <property type="term" value="P:endocytosis"/>
    <property type="evidence" value="ECO:0007669"/>
    <property type="project" value="TreeGrafter"/>
</dbReference>
<keyword evidence="4 7" id="KW-1133">Transmembrane helix</keyword>
<dbReference type="GO" id="GO:0030659">
    <property type="term" value="C:cytoplasmic vesicle membrane"/>
    <property type="evidence" value="ECO:0007669"/>
    <property type="project" value="TreeGrafter"/>
</dbReference>
<dbReference type="GO" id="GO:0005886">
    <property type="term" value="C:plasma membrane"/>
    <property type="evidence" value="ECO:0007669"/>
    <property type="project" value="TreeGrafter"/>
</dbReference>
<dbReference type="GO" id="GO:0018996">
    <property type="term" value="P:molting cycle, collagen and cuticulin-based cuticle"/>
    <property type="evidence" value="ECO:0007669"/>
    <property type="project" value="TreeGrafter"/>
</dbReference>
<evidence type="ECO:0000313" key="9">
    <source>
        <dbReference type="Proteomes" id="UP000887563"/>
    </source>
</evidence>
<feature type="transmembrane region" description="Helical" evidence="7">
    <location>
        <begin position="265"/>
        <end position="295"/>
    </location>
</feature>
<keyword evidence="9" id="KW-1185">Reference proteome</keyword>
<sequence length="589" mass="67865">MEDAFTQTIASLKEENGNLNQNLSFPISTIHSLDIHLDLFFFGVKLKEENNEDTNKYNIEQKITNMERIEMVLIRFQSARSSPERTRQLIIWELGVFDFLQNKFKSDIIDAQIIGVEILESEMTRDHQDNVKYFALGLLAIAVFVGINVFGTSAVLGNFDFGKTFIAIATILCPMLAIGSTFGILSIFGIRINSFLLILPYLILGIGVDDGFLLMLRWFQLAKHIVEPRKRLKFVIKEMGPSITVTTLTNVISFGVGAFTPTPEIRLFCFGTAIALTFDYILQLTLFCPIMLFSAKFENSSLNKKQQKVDLIINENKMSAVIRKRKYSPFEANNDNKINGWIYKKLNKIIKLYIYLLNTRCFFLVTIVCLLFYLYVAIVGLLNINSKLDLNKILPRDSKMRESSLLLEKQVWSNYLPVTVLVEGPLNISSNKQMDKFWEMIDEFESMPNSKEDDSIERMNKFIVELGIDGIEKLKKNESNVEEKQINLSKLEQFLDLPFYSHWKASIKLQNSSNTSPTLSAFTLSFVYYNVSDWQIRINLMQQWRSIASRHSKNLNLSVWVCEENSLFVDQMLSLRSTTFQSFVVNFFM</sequence>
<keyword evidence="5 7" id="KW-0472">Membrane</keyword>
<dbReference type="SUPFAM" id="SSF82866">
    <property type="entry name" value="Multidrug efflux transporter AcrB transmembrane domain"/>
    <property type="match status" value="1"/>
</dbReference>